<evidence type="ECO:0000313" key="1">
    <source>
        <dbReference type="EMBL" id="MBW90792.1"/>
    </source>
</evidence>
<sequence>MCHVFCSRSSIYPVLPEHFREPQPLQVIPWMLLLQQIHQVPNHPWGTSFVHSPSVR</sequence>
<organism evidence="1">
    <name type="scientific">Rhizophora mucronata</name>
    <name type="common">Asiatic mangrove</name>
    <dbReference type="NCBI Taxonomy" id="61149"/>
    <lineage>
        <taxon>Eukaryota</taxon>
        <taxon>Viridiplantae</taxon>
        <taxon>Streptophyta</taxon>
        <taxon>Embryophyta</taxon>
        <taxon>Tracheophyta</taxon>
        <taxon>Spermatophyta</taxon>
        <taxon>Magnoliopsida</taxon>
        <taxon>eudicotyledons</taxon>
        <taxon>Gunneridae</taxon>
        <taxon>Pentapetalae</taxon>
        <taxon>rosids</taxon>
        <taxon>fabids</taxon>
        <taxon>Malpighiales</taxon>
        <taxon>Rhizophoraceae</taxon>
        <taxon>Rhizophora</taxon>
    </lineage>
</organism>
<name>A0A2P2JBH0_RHIMU</name>
<protein>
    <submittedName>
        <fullName evidence="1">Diphosphoinositol polyphosphate phosphohydrolase</fullName>
    </submittedName>
</protein>
<reference evidence="1" key="1">
    <citation type="submission" date="2018-02" db="EMBL/GenBank/DDBJ databases">
        <title>Rhizophora mucronata_Transcriptome.</title>
        <authorList>
            <person name="Meera S.P."/>
            <person name="Sreeshan A."/>
            <person name="Augustine A."/>
        </authorList>
    </citation>
    <scope>NUCLEOTIDE SEQUENCE</scope>
    <source>
        <tissue evidence="1">Leaf</tissue>
    </source>
</reference>
<accession>A0A2P2JBH0</accession>
<dbReference type="GO" id="GO:0016787">
    <property type="term" value="F:hydrolase activity"/>
    <property type="evidence" value="ECO:0007669"/>
    <property type="project" value="UniProtKB-KW"/>
</dbReference>
<proteinExistence type="predicted"/>
<keyword evidence="1" id="KW-0378">Hydrolase</keyword>
<dbReference type="AlphaFoldDB" id="A0A2P2JBH0"/>
<dbReference type="EMBL" id="GGEC01010309">
    <property type="protein sequence ID" value="MBW90792.1"/>
    <property type="molecule type" value="Transcribed_RNA"/>
</dbReference>